<evidence type="ECO:0000256" key="2">
    <source>
        <dbReference type="ARBA" id="ARBA00022473"/>
    </source>
</evidence>
<dbReference type="GO" id="GO:0000981">
    <property type="term" value="F:DNA-binding transcription factor activity, RNA polymerase II-specific"/>
    <property type="evidence" value="ECO:0007669"/>
    <property type="project" value="InterPro"/>
</dbReference>
<dbReference type="PANTHER" id="PTHR45793">
    <property type="entry name" value="HOMEOBOX PROTEIN"/>
    <property type="match status" value="1"/>
</dbReference>
<evidence type="ECO:0000313" key="10">
    <source>
        <dbReference type="EMBL" id="CAF0727396.1"/>
    </source>
</evidence>
<evidence type="ECO:0000256" key="3">
    <source>
        <dbReference type="ARBA" id="ARBA00023125"/>
    </source>
</evidence>
<evidence type="ECO:0000313" key="12">
    <source>
        <dbReference type="Proteomes" id="UP000663832"/>
    </source>
</evidence>
<dbReference type="PANTHER" id="PTHR45793:SF5">
    <property type="entry name" value="HOMEOTIC PROTEIN OCELLILESS"/>
    <property type="match status" value="1"/>
</dbReference>
<feature type="compositionally biased region" description="Basic and acidic residues" evidence="8">
    <location>
        <begin position="125"/>
        <end position="141"/>
    </location>
</feature>
<dbReference type="OrthoDB" id="6159439at2759"/>
<feature type="region of interest" description="Disordered" evidence="8">
    <location>
        <begin position="120"/>
        <end position="141"/>
    </location>
</feature>
<dbReference type="EMBL" id="CAJNOI010000002">
    <property type="protein sequence ID" value="CAF0727396.1"/>
    <property type="molecule type" value="Genomic_DNA"/>
</dbReference>
<feature type="domain" description="Homeobox" evidence="9">
    <location>
        <begin position="55"/>
        <end position="115"/>
    </location>
</feature>
<evidence type="ECO:0000313" key="13">
    <source>
        <dbReference type="Proteomes" id="UP000663877"/>
    </source>
</evidence>
<dbReference type="EMBL" id="CAJNOM010000015">
    <property type="protein sequence ID" value="CAF0797277.1"/>
    <property type="molecule type" value="Genomic_DNA"/>
</dbReference>
<dbReference type="Gene3D" id="1.10.10.60">
    <property type="entry name" value="Homeodomain-like"/>
    <property type="match status" value="1"/>
</dbReference>
<proteinExistence type="predicted"/>
<evidence type="ECO:0000256" key="6">
    <source>
        <dbReference type="PROSITE-ProRule" id="PRU00108"/>
    </source>
</evidence>
<comment type="caution">
    <text evidence="10">The sequence shown here is derived from an EMBL/GenBank/DDBJ whole genome shotgun (WGS) entry which is preliminary data.</text>
</comment>
<dbReference type="PROSITE" id="PS00027">
    <property type="entry name" value="HOMEOBOX_1"/>
    <property type="match status" value="1"/>
</dbReference>
<dbReference type="GO" id="GO:0000978">
    <property type="term" value="F:RNA polymerase II cis-regulatory region sequence-specific DNA binding"/>
    <property type="evidence" value="ECO:0007669"/>
    <property type="project" value="TreeGrafter"/>
</dbReference>
<dbReference type="SMART" id="SM00389">
    <property type="entry name" value="HOX"/>
    <property type="match status" value="1"/>
</dbReference>
<gene>
    <name evidence="10" type="ORF">BJG266_LOCUS890</name>
    <name evidence="11" type="ORF">QVE165_LOCUS4024</name>
</gene>
<evidence type="ECO:0000256" key="1">
    <source>
        <dbReference type="ARBA" id="ARBA00004123"/>
    </source>
</evidence>
<evidence type="ECO:0000256" key="8">
    <source>
        <dbReference type="SAM" id="MobiDB-lite"/>
    </source>
</evidence>
<evidence type="ECO:0000256" key="4">
    <source>
        <dbReference type="ARBA" id="ARBA00023155"/>
    </source>
</evidence>
<evidence type="ECO:0000259" key="9">
    <source>
        <dbReference type="PROSITE" id="PS50071"/>
    </source>
</evidence>
<name>A0A813N066_9BILA</name>
<keyword evidence="5 6" id="KW-0539">Nucleus</keyword>
<keyword evidence="4 6" id="KW-0371">Homeobox</keyword>
<dbReference type="AlphaFoldDB" id="A0A813N066"/>
<organism evidence="10 13">
    <name type="scientific">Adineta steineri</name>
    <dbReference type="NCBI Taxonomy" id="433720"/>
    <lineage>
        <taxon>Eukaryota</taxon>
        <taxon>Metazoa</taxon>
        <taxon>Spiralia</taxon>
        <taxon>Gnathifera</taxon>
        <taxon>Rotifera</taxon>
        <taxon>Eurotatoria</taxon>
        <taxon>Bdelloidea</taxon>
        <taxon>Adinetida</taxon>
        <taxon>Adinetidae</taxon>
        <taxon>Adineta</taxon>
    </lineage>
</organism>
<dbReference type="InterPro" id="IPR017970">
    <property type="entry name" value="Homeobox_CS"/>
</dbReference>
<sequence length="239" mass="28420">MDHIDNNSDIFIQQYRNNDISSRYNEQYHPQEDIPEIRSSNIDYEHDENESTSFVYKKRIRTKFTQEQLDILETTFQQHRYPTVDIIDDLVEQLNLSTQKITVWFQNRRARLKKTQQKLNNQYSNEKDNQPHYDSGIHLDEDVSHDSCVSPPVNSLLHLPPPPSMPTPSPYYLPNSHYPYYNSIWSNFQYPHPFPSPMINSVNMPYNLMNYNSTEIPSTPFVFQDMSNYQPQGDYKEEL</sequence>
<evidence type="ECO:0000256" key="5">
    <source>
        <dbReference type="ARBA" id="ARBA00023242"/>
    </source>
</evidence>
<dbReference type="CDD" id="cd00086">
    <property type="entry name" value="homeodomain"/>
    <property type="match status" value="1"/>
</dbReference>
<dbReference type="Pfam" id="PF00046">
    <property type="entry name" value="Homeodomain"/>
    <property type="match status" value="1"/>
</dbReference>
<dbReference type="SUPFAM" id="SSF46689">
    <property type="entry name" value="Homeodomain-like"/>
    <property type="match status" value="1"/>
</dbReference>
<keyword evidence="2" id="KW-0217">Developmental protein</keyword>
<dbReference type="Proteomes" id="UP000663877">
    <property type="component" value="Unassembled WGS sequence"/>
</dbReference>
<evidence type="ECO:0000313" key="11">
    <source>
        <dbReference type="EMBL" id="CAF0797277.1"/>
    </source>
</evidence>
<reference evidence="10" key="1">
    <citation type="submission" date="2021-02" db="EMBL/GenBank/DDBJ databases">
        <authorList>
            <person name="Nowell W R."/>
        </authorList>
    </citation>
    <scope>NUCLEOTIDE SEQUENCE</scope>
</reference>
<dbReference type="GO" id="GO:0005634">
    <property type="term" value="C:nucleus"/>
    <property type="evidence" value="ECO:0007669"/>
    <property type="project" value="UniProtKB-SubCell"/>
</dbReference>
<dbReference type="Proteomes" id="UP000663832">
    <property type="component" value="Unassembled WGS sequence"/>
</dbReference>
<feature type="DNA-binding region" description="Homeobox" evidence="6">
    <location>
        <begin position="57"/>
        <end position="116"/>
    </location>
</feature>
<comment type="subcellular location">
    <subcellularLocation>
        <location evidence="1 6 7">Nucleus</location>
    </subcellularLocation>
</comment>
<protein>
    <recommendedName>
        <fullName evidence="9">Homeobox domain-containing protein</fullName>
    </recommendedName>
</protein>
<dbReference type="InterPro" id="IPR009057">
    <property type="entry name" value="Homeodomain-like_sf"/>
</dbReference>
<keyword evidence="3 6" id="KW-0238">DNA-binding</keyword>
<dbReference type="PROSITE" id="PS50071">
    <property type="entry name" value="HOMEOBOX_2"/>
    <property type="match status" value="1"/>
</dbReference>
<accession>A0A813N066</accession>
<dbReference type="InterPro" id="IPR001356">
    <property type="entry name" value="HD"/>
</dbReference>
<keyword evidence="12" id="KW-1185">Reference proteome</keyword>
<evidence type="ECO:0000256" key="7">
    <source>
        <dbReference type="RuleBase" id="RU000682"/>
    </source>
</evidence>